<protein>
    <submittedName>
        <fullName evidence="2">Uncharacterized protein</fullName>
    </submittedName>
</protein>
<evidence type="ECO:0000313" key="3">
    <source>
        <dbReference type="Proteomes" id="UP000017836"/>
    </source>
</evidence>
<sequence length="49" mass="5468">VQAFEEDEEADKEADEDEEVDEETWVEEANGEDEEAKGEVPMLGPVEAV</sequence>
<proteinExistence type="predicted"/>
<feature type="region of interest" description="Disordered" evidence="1">
    <location>
        <begin position="1"/>
        <end position="49"/>
    </location>
</feature>
<dbReference type="EMBL" id="KI392979">
    <property type="protein sequence ID" value="ERN10033.1"/>
    <property type="molecule type" value="Genomic_DNA"/>
</dbReference>
<organism evidence="2 3">
    <name type="scientific">Amborella trichopoda</name>
    <dbReference type="NCBI Taxonomy" id="13333"/>
    <lineage>
        <taxon>Eukaryota</taxon>
        <taxon>Viridiplantae</taxon>
        <taxon>Streptophyta</taxon>
        <taxon>Embryophyta</taxon>
        <taxon>Tracheophyta</taxon>
        <taxon>Spermatophyta</taxon>
        <taxon>Magnoliopsida</taxon>
        <taxon>Amborellales</taxon>
        <taxon>Amborellaceae</taxon>
        <taxon>Amborella</taxon>
    </lineage>
</organism>
<feature type="compositionally biased region" description="Acidic residues" evidence="1">
    <location>
        <begin position="1"/>
        <end position="36"/>
    </location>
</feature>
<evidence type="ECO:0000256" key="1">
    <source>
        <dbReference type="SAM" id="MobiDB-lite"/>
    </source>
</evidence>
<evidence type="ECO:0000313" key="2">
    <source>
        <dbReference type="EMBL" id="ERN10033.1"/>
    </source>
</evidence>
<feature type="non-terminal residue" evidence="2">
    <location>
        <position position="1"/>
    </location>
</feature>
<reference evidence="3" key="1">
    <citation type="journal article" date="2013" name="Science">
        <title>The Amborella genome and the evolution of flowering plants.</title>
        <authorList>
            <consortium name="Amborella Genome Project"/>
        </authorList>
    </citation>
    <scope>NUCLEOTIDE SEQUENCE [LARGE SCALE GENOMIC DNA]</scope>
</reference>
<dbReference type="Proteomes" id="UP000017836">
    <property type="component" value="Unassembled WGS sequence"/>
</dbReference>
<dbReference type="AlphaFoldDB" id="W1PPN4"/>
<name>W1PPN4_AMBTC</name>
<keyword evidence="3" id="KW-1185">Reference proteome</keyword>
<dbReference type="HOGENOM" id="CLU_3147528_0_0_1"/>
<gene>
    <name evidence="2" type="ORF">AMTR_s00013p00246410</name>
</gene>
<dbReference type="Gramene" id="ERN10033">
    <property type="protein sequence ID" value="ERN10033"/>
    <property type="gene ID" value="AMTR_s00013p00246410"/>
</dbReference>
<accession>W1PPN4</accession>